<dbReference type="PANTHER" id="PTHR43193:SF2">
    <property type="entry name" value="POLYFERREDOXIN PROTEIN FWDF"/>
    <property type="match status" value="1"/>
</dbReference>
<dbReference type="EMBL" id="JBBMFP010000038">
    <property type="protein sequence ID" value="MEQ2434273.1"/>
    <property type="molecule type" value="Genomic_DNA"/>
</dbReference>
<dbReference type="Gene3D" id="3.30.70.20">
    <property type="match status" value="1"/>
</dbReference>
<evidence type="ECO:0000256" key="3">
    <source>
        <dbReference type="ARBA" id="ARBA00023014"/>
    </source>
</evidence>
<keyword evidence="2" id="KW-0408">Iron</keyword>
<keyword evidence="3" id="KW-0411">Iron-sulfur</keyword>
<dbReference type="Proteomes" id="UP001457898">
    <property type="component" value="Unassembled WGS sequence"/>
</dbReference>
<gene>
    <name evidence="5" type="ORF">WMO65_25065</name>
</gene>
<organism evidence="5 6">
    <name type="scientific">Blautia caccae</name>
    <dbReference type="NCBI Taxonomy" id="3133175"/>
    <lineage>
        <taxon>Bacteria</taxon>
        <taxon>Bacillati</taxon>
        <taxon>Bacillota</taxon>
        <taxon>Clostridia</taxon>
        <taxon>Lachnospirales</taxon>
        <taxon>Lachnospiraceae</taxon>
        <taxon>Blautia</taxon>
    </lineage>
</organism>
<evidence type="ECO:0000256" key="1">
    <source>
        <dbReference type="ARBA" id="ARBA00022723"/>
    </source>
</evidence>
<dbReference type="InterPro" id="IPR017900">
    <property type="entry name" value="4Fe4S_Fe_S_CS"/>
</dbReference>
<feature type="domain" description="4Fe-4S ferredoxin-type" evidence="4">
    <location>
        <begin position="1"/>
        <end position="30"/>
    </location>
</feature>
<evidence type="ECO:0000256" key="2">
    <source>
        <dbReference type="ARBA" id="ARBA00023004"/>
    </source>
</evidence>
<dbReference type="SUPFAM" id="SSF54862">
    <property type="entry name" value="4Fe-4S ferredoxins"/>
    <property type="match status" value="1"/>
</dbReference>
<dbReference type="PANTHER" id="PTHR43193">
    <property type="match status" value="1"/>
</dbReference>
<name>A0ABV1DV48_9FIRM</name>
<sequence>MKTVCKQDYCTGCMACVGKCKKEAITIKDTLSAYNAVIDESKCINCGACERVCPNNRKMELKEPISWQEGWAIDDVRMKASSGGAASAMMKYFVENGGYVAACLFINGEFLFDITDKKDELINFTGSKYVKSNPVGIYDKIVEKLKNGNKVLFIGLPCQVAAAKNYTATLSSNKRENLYTIDLICHGSPSPKILNLALHEKGVDIKQLKEIRFRNKTNFGISTQNKDKEYKTITPAGVQDMYTYAFLTSLDYTENCYSCRYAALGRVSDVTIGDSWGSDRPDSEQGKGISLMLCQTNKGMALIENSGLQLEKVNIEKAIEANHQLRHPSIAPETRMTFFANLDTGFHRAVSKCAPKVYYKQKLKENLIKFKIIRGGGADRIEYKISFR</sequence>
<dbReference type="Pfam" id="PF12838">
    <property type="entry name" value="Fer4_7"/>
    <property type="match status" value="1"/>
</dbReference>
<evidence type="ECO:0000313" key="6">
    <source>
        <dbReference type="Proteomes" id="UP001457898"/>
    </source>
</evidence>
<keyword evidence="6" id="KW-1185">Reference proteome</keyword>
<dbReference type="InterPro" id="IPR007525">
    <property type="entry name" value="FrhB_FdhB_C"/>
</dbReference>
<accession>A0ABV1DV48</accession>
<dbReference type="InterPro" id="IPR052977">
    <property type="entry name" value="Polyferredoxin-like_ET"/>
</dbReference>
<dbReference type="PROSITE" id="PS51379">
    <property type="entry name" value="4FE4S_FER_2"/>
    <property type="match status" value="2"/>
</dbReference>
<evidence type="ECO:0000313" key="5">
    <source>
        <dbReference type="EMBL" id="MEQ2434273.1"/>
    </source>
</evidence>
<feature type="domain" description="4Fe-4S ferredoxin-type" evidence="4">
    <location>
        <begin position="34"/>
        <end position="64"/>
    </location>
</feature>
<dbReference type="InterPro" id="IPR017896">
    <property type="entry name" value="4Fe4S_Fe-S-bd"/>
</dbReference>
<reference evidence="5 6" key="1">
    <citation type="submission" date="2024-03" db="EMBL/GenBank/DDBJ databases">
        <title>Human intestinal bacterial collection.</title>
        <authorList>
            <person name="Pauvert C."/>
            <person name="Hitch T.C.A."/>
            <person name="Clavel T."/>
        </authorList>
    </citation>
    <scope>NUCLEOTIDE SEQUENCE [LARGE SCALE GENOMIC DNA]</scope>
    <source>
        <strain evidence="5 6">CLA-SR-H028</strain>
    </source>
</reference>
<proteinExistence type="predicted"/>
<keyword evidence="1" id="KW-0479">Metal-binding</keyword>
<dbReference type="Pfam" id="PF04432">
    <property type="entry name" value="FrhB_FdhB_C"/>
    <property type="match status" value="1"/>
</dbReference>
<dbReference type="RefSeq" id="WP_349064732.1">
    <property type="nucleotide sequence ID" value="NZ_JBBMFP010000038.1"/>
</dbReference>
<comment type="caution">
    <text evidence="5">The sequence shown here is derived from an EMBL/GenBank/DDBJ whole genome shotgun (WGS) entry which is preliminary data.</text>
</comment>
<protein>
    <submittedName>
        <fullName evidence="5">Coenzyme F420 hydrogenase/dehydrogenase, beta subunit C-terminal domain</fullName>
    </submittedName>
</protein>
<dbReference type="PROSITE" id="PS00198">
    <property type="entry name" value="4FE4S_FER_1"/>
    <property type="match status" value="1"/>
</dbReference>
<evidence type="ECO:0000259" key="4">
    <source>
        <dbReference type="PROSITE" id="PS51379"/>
    </source>
</evidence>